<proteinExistence type="predicted"/>
<dbReference type="EMBL" id="REGN01010778">
    <property type="protein sequence ID" value="RMZ98444.1"/>
    <property type="molecule type" value="Genomic_DNA"/>
</dbReference>
<comment type="caution">
    <text evidence="1">The sequence shown here is derived from an EMBL/GenBank/DDBJ whole genome shotgun (WGS) entry which is preliminary data.</text>
</comment>
<protein>
    <submittedName>
        <fullName evidence="1">Uncharacterized protein</fullName>
    </submittedName>
</protein>
<keyword evidence="2" id="KW-1185">Reference proteome</keyword>
<dbReference type="AlphaFoldDB" id="A0A3M7PI91"/>
<evidence type="ECO:0000313" key="2">
    <source>
        <dbReference type="Proteomes" id="UP000276133"/>
    </source>
</evidence>
<sequence>MNSSQFWFQIYFRLRRISDVSLLKATFREEPLDFWKKKNYKGTQCFWLEINVVQAECFRNNNYSISFEITNNIYSLIMSLYYINIYVIPNTFIHSPFNSSTIGLNAPLAQRRYLKRSTSSNASSESSSTTVSCSSLSTTNTATTSLSLVLNGTPTKKCPSSCGKLDEKKVFNFSDSLVDDYLKQQQEAQLSAQQQVFNRPITRSITNHNNKLVEFRKEEDETVRDEEQTECVQLQPPALKRLKRFIFLPKKGFCEAQYKRTEQSGGIYYTIKYLKFIIKKLSLLNLGGTKFVSVDTFCRTIFRLIIFDFILCSKIHNDNFLMINFKYLMMKLSPKFDQHNENDYSSSSNEAQIKDIWFSSLTN</sequence>
<evidence type="ECO:0000313" key="1">
    <source>
        <dbReference type="EMBL" id="RMZ98444.1"/>
    </source>
</evidence>
<reference evidence="1 2" key="1">
    <citation type="journal article" date="2018" name="Sci. Rep.">
        <title>Genomic signatures of local adaptation to the degree of environmental predictability in rotifers.</title>
        <authorList>
            <person name="Franch-Gras L."/>
            <person name="Hahn C."/>
            <person name="Garcia-Roger E.M."/>
            <person name="Carmona M.J."/>
            <person name="Serra M."/>
            <person name="Gomez A."/>
        </authorList>
    </citation>
    <scope>NUCLEOTIDE SEQUENCE [LARGE SCALE GENOMIC DNA]</scope>
    <source>
        <strain evidence="1">HYR1</strain>
    </source>
</reference>
<gene>
    <name evidence="1" type="ORF">BpHYR1_053614</name>
</gene>
<dbReference type="Proteomes" id="UP000276133">
    <property type="component" value="Unassembled WGS sequence"/>
</dbReference>
<name>A0A3M7PI91_BRAPC</name>
<accession>A0A3M7PI91</accession>
<organism evidence="1 2">
    <name type="scientific">Brachionus plicatilis</name>
    <name type="common">Marine rotifer</name>
    <name type="synonym">Brachionus muelleri</name>
    <dbReference type="NCBI Taxonomy" id="10195"/>
    <lineage>
        <taxon>Eukaryota</taxon>
        <taxon>Metazoa</taxon>
        <taxon>Spiralia</taxon>
        <taxon>Gnathifera</taxon>
        <taxon>Rotifera</taxon>
        <taxon>Eurotatoria</taxon>
        <taxon>Monogononta</taxon>
        <taxon>Pseudotrocha</taxon>
        <taxon>Ploima</taxon>
        <taxon>Brachionidae</taxon>
        <taxon>Brachionus</taxon>
    </lineage>
</organism>